<proteinExistence type="predicted"/>
<gene>
    <name evidence="1" type="ORF">Cri9333_4315</name>
</gene>
<evidence type="ECO:0000313" key="2">
    <source>
        <dbReference type="Proteomes" id="UP000010472"/>
    </source>
</evidence>
<dbReference type="AlphaFoldDB" id="K9W4I6"/>
<dbReference type="KEGG" id="cep:Cri9333_4315"/>
<dbReference type="InterPro" id="IPR025578">
    <property type="entry name" value="DUF4359"/>
</dbReference>
<dbReference type="eggNOG" id="ENOG5032S45">
    <property type="taxonomic scope" value="Bacteria"/>
</dbReference>
<organism evidence="1 2">
    <name type="scientific">Crinalium epipsammum PCC 9333</name>
    <dbReference type="NCBI Taxonomy" id="1173022"/>
    <lineage>
        <taxon>Bacteria</taxon>
        <taxon>Bacillati</taxon>
        <taxon>Cyanobacteriota</taxon>
        <taxon>Cyanophyceae</taxon>
        <taxon>Gomontiellales</taxon>
        <taxon>Gomontiellaceae</taxon>
        <taxon>Crinalium</taxon>
    </lineage>
</organism>
<protein>
    <recommendedName>
        <fullName evidence="3">DUF4359 domain-containing protein</fullName>
    </recommendedName>
</protein>
<accession>K9W4I6</accession>
<dbReference type="PATRIC" id="fig|1173022.3.peg.4661"/>
<reference evidence="1 2" key="1">
    <citation type="submission" date="2012-06" db="EMBL/GenBank/DDBJ databases">
        <title>Finished chromosome of genome of Crinalium epipsammum PCC 9333.</title>
        <authorList>
            <consortium name="US DOE Joint Genome Institute"/>
            <person name="Gugger M."/>
            <person name="Coursin T."/>
            <person name="Rippka R."/>
            <person name="Tandeau De Marsac N."/>
            <person name="Huntemann M."/>
            <person name="Wei C.-L."/>
            <person name="Han J."/>
            <person name="Detter J.C."/>
            <person name="Han C."/>
            <person name="Tapia R."/>
            <person name="Davenport K."/>
            <person name="Daligault H."/>
            <person name="Erkkila T."/>
            <person name="Gu W."/>
            <person name="Munk A.C.C."/>
            <person name="Teshima H."/>
            <person name="Xu Y."/>
            <person name="Chain P."/>
            <person name="Chen A."/>
            <person name="Krypides N."/>
            <person name="Mavromatis K."/>
            <person name="Markowitz V."/>
            <person name="Szeto E."/>
            <person name="Ivanova N."/>
            <person name="Mikhailova N."/>
            <person name="Ovchinnikova G."/>
            <person name="Pagani I."/>
            <person name="Pati A."/>
            <person name="Goodwin L."/>
            <person name="Peters L."/>
            <person name="Pitluck S."/>
            <person name="Woyke T."/>
            <person name="Kerfeld C."/>
        </authorList>
    </citation>
    <scope>NUCLEOTIDE SEQUENCE [LARGE SCALE GENOMIC DNA]</scope>
    <source>
        <strain evidence="1 2">PCC 9333</strain>
    </source>
</reference>
<dbReference type="HOGENOM" id="CLU_153663_1_0_3"/>
<evidence type="ECO:0000313" key="1">
    <source>
        <dbReference type="EMBL" id="AFZ15101.1"/>
    </source>
</evidence>
<evidence type="ECO:0008006" key="3">
    <source>
        <dbReference type="Google" id="ProtNLM"/>
    </source>
</evidence>
<dbReference type="Proteomes" id="UP000010472">
    <property type="component" value="Chromosome"/>
</dbReference>
<dbReference type="RefSeq" id="WP_015205195.1">
    <property type="nucleotide sequence ID" value="NC_019753.1"/>
</dbReference>
<dbReference type="EMBL" id="CP003620">
    <property type="protein sequence ID" value="AFZ15101.1"/>
    <property type="molecule type" value="Genomic_DNA"/>
</dbReference>
<dbReference type="OrthoDB" id="573423at2"/>
<sequence>MKGLQAVTAIVGVALVGIGAAMALTNPNQDSYEEYAVEQLTDYLQKDICPKAPSILGNSLEDQCRSIVESHQPQIKQLISKSTQRQNFILFSIYQTDLSPSTIVAFLPANTLPGYHFETVGAIDNFYTYQAQQR</sequence>
<dbReference type="STRING" id="1173022.Cri9333_4315"/>
<keyword evidence="2" id="KW-1185">Reference proteome</keyword>
<dbReference type="Pfam" id="PF14271">
    <property type="entry name" value="DUF4359"/>
    <property type="match status" value="1"/>
</dbReference>
<name>K9W4I6_9CYAN</name>